<dbReference type="PANTHER" id="PTHR35526">
    <property type="entry name" value="ANTI-SIGMA-F FACTOR RSBW-RELATED"/>
    <property type="match status" value="1"/>
</dbReference>
<name>A0A561TSI5_9ACTN</name>
<accession>A0A561TSI5</accession>
<protein>
    <submittedName>
        <fullName evidence="3">Anti-sigma regulatory factor (Ser/Thr protein kinase)</fullName>
    </submittedName>
</protein>
<dbReference type="CDD" id="cd16936">
    <property type="entry name" value="HATPase_RsbW-like"/>
    <property type="match status" value="1"/>
</dbReference>
<comment type="caution">
    <text evidence="3">The sequence shown here is derived from an EMBL/GenBank/DDBJ whole genome shotgun (WGS) entry which is preliminary data.</text>
</comment>
<keyword evidence="1" id="KW-0723">Serine/threonine-protein kinase</keyword>
<dbReference type="EMBL" id="VIWT01000003">
    <property type="protein sequence ID" value="TWF90085.1"/>
    <property type="molecule type" value="Genomic_DNA"/>
</dbReference>
<organism evidence="3 4">
    <name type="scientific">Kitasatospora viridis</name>
    <dbReference type="NCBI Taxonomy" id="281105"/>
    <lineage>
        <taxon>Bacteria</taxon>
        <taxon>Bacillati</taxon>
        <taxon>Actinomycetota</taxon>
        <taxon>Actinomycetes</taxon>
        <taxon>Kitasatosporales</taxon>
        <taxon>Streptomycetaceae</taxon>
        <taxon>Kitasatospora</taxon>
    </lineage>
</organism>
<evidence type="ECO:0000313" key="4">
    <source>
        <dbReference type="Proteomes" id="UP000317940"/>
    </source>
</evidence>
<evidence type="ECO:0000259" key="2">
    <source>
        <dbReference type="Pfam" id="PF13581"/>
    </source>
</evidence>
<keyword evidence="4" id="KW-1185">Reference proteome</keyword>
<dbReference type="InterPro" id="IPR003594">
    <property type="entry name" value="HATPase_dom"/>
</dbReference>
<dbReference type="GO" id="GO:0004674">
    <property type="term" value="F:protein serine/threonine kinase activity"/>
    <property type="evidence" value="ECO:0007669"/>
    <property type="project" value="UniProtKB-KW"/>
</dbReference>
<evidence type="ECO:0000256" key="1">
    <source>
        <dbReference type="ARBA" id="ARBA00022527"/>
    </source>
</evidence>
<gene>
    <name evidence="3" type="ORF">FHX73_13129</name>
</gene>
<dbReference type="Proteomes" id="UP000317940">
    <property type="component" value="Unassembled WGS sequence"/>
</dbReference>
<dbReference type="AlphaFoldDB" id="A0A561TSI5"/>
<keyword evidence="1" id="KW-0418">Kinase</keyword>
<feature type="domain" description="Histidine kinase/HSP90-like ATPase" evidence="2">
    <location>
        <begin position="28"/>
        <end position="141"/>
    </location>
</feature>
<dbReference type="InterPro" id="IPR050267">
    <property type="entry name" value="Anti-sigma-factor_SerPK"/>
</dbReference>
<dbReference type="InterPro" id="IPR036890">
    <property type="entry name" value="HATPase_C_sf"/>
</dbReference>
<evidence type="ECO:0000313" key="3">
    <source>
        <dbReference type="EMBL" id="TWF90085.1"/>
    </source>
</evidence>
<sequence>MALASVRPETADPVLPLRPKAAARLDAPATEAAVPGLRHFAVDTARRWNVPAEAADRLALVVTELVTNVVLHSRSSDVALVIESDGEALTVEVLDSGSWCGRWSARQIAEDDVTGGRGLGIVRCCSSWLRVFASAAGTRVVACLALGPMIGH</sequence>
<dbReference type="Gene3D" id="3.30.565.10">
    <property type="entry name" value="Histidine kinase-like ATPase, C-terminal domain"/>
    <property type="match status" value="1"/>
</dbReference>
<dbReference type="SUPFAM" id="SSF55874">
    <property type="entry name" value="ATPase domain of HSP90 chaperone/DNA topoisomerase II/histidine kinase"/>
    <property type="match status" value="1"/>
</dbReference>
<reference evidence="3 4" key="1">
    <citation type="submission" date="2019-06" db="EMBL/GenBank/DDBJ databases">
        <title>Sequencing the genomes of 1000 actinobacteria strains.</title>
        <authorList>
            <person name="Klenk H.-P."/>
        </authorList>
    </citation>
    <scope>NUCLEOTIDE SEQUENCE [LARGE SCALE GENOMIC DNA]</scope>
    <source>
        <strain evidence="3 4">DSM 44826</strain>
    </source>
</reference>
<dbReference type="PANTHER" id="PTHR35526:SF3">
    <property type="entry name" value="ANTI-SIGMA-F FACTOR RSBW"/>
    <property type="match status" value="1"/>
</dbReference>
<proteinExistence type="predicted"/>
<dbReference type="Pfam" id="PF13581">
    <property type="entry name" value="HATPase_c_2"/>
    <property type="match status" value="1"/>
</dbReference>
<keyword evidence="1" id="KW-0808">Transferase</keyword>
<dbReference type="RefSeq" id="WP_170305162.1">
    <property type="nucleotide sequence ID" value="NZ_BAAAMZ010000001.1"/>
</dbReference>